<dbReference type="RefSeq" id="WP_193669677.1">
    <property type="nucleotide sequence ID" value="NZ_JACDTV010000010.1"/>
</dbReference>
<dbReference type="Gene3D" id="3.40.50.720">
    <property type="entry name" value="NAD(P)-binding Rossmann-like Domain"/>
    <property type="match status" value="1"/>
</dbReference>
<evidence type="ECO:0000313" key="4">
    <source>
        <dbReference type="EMBL" id="MBM7507908.1"/>
    </source>
</evidence>
<dbReference type="PRINTS" id="PR00081">
    <property type="entry name" value="GDHRDH"/>
</dbReference>
<keyword evidence="2" id="KW-0560">Oxidoreductase</keyword>
<dbReference type="Proteomes" id="UP000732378">
    <property type="component" value="Unassembled WGS sequence"/>
</dbReference>
<dbReference type="PANTHER" id="PTHR43477:SF1">
    <property type="entry name" value="DIHYDROANTICAPSIN 7-DEHYDROGENASE"/>
    <property type="match status" value="1"/>
</dbReference>
<comment type="caution">
    <text evidence="4">The sequence shown here is derived from an EMBL/GenBank/DDBJ whole genome shotgun (WGS) entry which is preliminary data.</text>
</comment>
<feature type="domain" description="Ketoreductase" evidence="3">
    <location>
        <begin position="11"/>
        <end position="191"/>
    </location>
</feature>
<dbReference type="PANTHER" id="PTHR43477">
    <property type="entry name" value="DIHYDROANTICAPSIN 7-DEHYDROGENASE"/>
    <property type="match status" value="1"/>
</dbReference>
<comment type="similarity">
    <text evidence="1">Belongs to the short-chain dehydrogenases/reductases (SDR) family.</text>
</comment>
<gene>
    <name evidence="4" type="ORF">JOE61_001722</name>
</gene>
<accession>A0ABS2M9N8</accession>
<dbReference type="InterPro" id="IPR051122">
    <property type="entry name" value="SDR_DHRS6-like"/>
</dbReference>
<dbReference type="SUPFAM" id="SSF51735">
    <property type="entry name" value="NAD(P)-binding Rossmann-fold domains"/>
    <property type="match status" value="1"/>
</dbReference>
<organism evidence="4 5">
    <name type="scientific">Nocardioides salarius</name>
    <dbReference type="NCBI Taxonomy" id="374513"/>
    <lineage>
        <taxon>Bacteria</taxon>
        <taxon>Bacillati</taxon>
        <taxon>Actinomycetota</taxon>
        <taxon>Actinomycetes</taxon>
        <taxon>Propionibacteriales</taxon>
        <taxon>Nocardioidaceae</taxon>
        <taxon>Nocardioides</taxon>
    </lineage>
</organism>
<protein>
    <submittedName>
        <fullName evidence="4">NAD(P)-dependent dehydrogenase (Short-subunit alcohol dehydrogenase family)</fullName>
    </submittedName>
</protein>
<dbReference type="EMBL" id="JAFBBZ010000001">
    <property type="protein sequence ID" value="MBM7507908.1"/>
    <property type="molecule type" value="Genomic_DNA"/>
</dbReference>
<dbReference type="InterPro" id="IPR057326">
    <property type="entry name" value="KR_dom"/>
</dbReference>
<evidence type="ECO:0000313" key="5">
    <source>
        <dbReference type="Proteomes" id="UP000732378"/>
    </source>
</evidence>
<dbReference type="Pfam" id="PF13561">
    <property type="entry name" value="adh_short_C2"/>
    <property type="match status" value="1"/>
</dbReference>
<evidence type="ECO:0000256" key="2">
    <source>
        <dbReference type="ARBA" id="ARBA00023002"/>
    </source>
</evidence>
<keyword evidence="5" id="KW-1185">Reference proteome</keyword>
<dbReference type="InterPro" id="IPR002347">
    <property type="entry name" value="SDR_fam"/>
</dbReference>
<proteinExistence type="inferred from homology"/>
<sequence length="249" mass="26177">MNPQSGRLDGKVALVTGAAVGIGLATARLFAAEGATVLAADVDKPEPGALLVEGAEEIEYVHLDVTDEHEWERVVVDVVAEHGRLDVLVNNAGVIDYAGISEVTLEDWNRVLGVDQTGVFLGTRTALAPMRRQRSGSIVNLSSAWGVVGSEGVAAYQAAKGAVRGLTRNTATTYARDGIRANTVIPGWITTPLTDRQPDQKNAEVIGLTPLGFGGAPEDIAWGCVYLASDESRYVTGSELVIDGGLLAR</sequence>
<dbReference type="SMART" id="SM00822">
    <property type="entry name" value="PKS_KR"/>
    <property type="match status" value="1"/>
</dbReference>
<dbReference type="InterPro" id="IPR036291">
    <property type="entry name" value="NAD(P)-bd_dom_sf"/>
</dbReference>
<name>A0ABS2M9N8_9ACTN</name>
<dbReference type="PRINTS" id="PR00080">
    <property type="entry name" value="SDRFAMILY"/>
</dbReference>
<reference evidence="4 5" key="1">
    <citation type="submission" date="2021-01" db="EMBL/GenBank/DDBJ databases">
        <title>Sequencing the genomes of 1000 actinobacteria strains.</title>
        <authorList>
            <person name="Klenk H.-P."/>
        </authorList>
    </citation>
    <scope>NUCLEOTIDE SEQUENCE [LARGE SCALE GENOMIC DNA]</scope>
    <source>
        <strain evidence="4 5">DSM 18239</strain>
    </source>
</reference>
<evidence type="ECO:0000259" key="3">
    <source>
        <dbReference type="SMART" id="SM00822"/>
    </source>
</evidence>
<evidence type="ECO:0000256" key="1">
    <source>
        <dbReference type="ARBA" id="ARBA00006484"/>
    </source>
</evidence>